<comment type="caution">
    <text evidence="3">The sequence shown here is derived from an EMBL/GenBank/DDBJ whole genome shotgun (WGS) entry which is preliminary data.</text>
</comment>
<feature type="compositionally biased region" description="Basic and acidic residues" evidence="2">
    <location>
        <begin position="144"/>
        <end position="159"/>
    </location>
</feature>
<dbReference type="AlphaFoldDB" id="A0A8H7ED06"/>
<evidence type="ECO:0000256" key="1">
    <source>
        <dbReference type="ARBA" id="ARBA00007355"/>
    </source>
</evidence>
<dbReference type="InterPro" id="IPR052618">
    <property type="entry name" value="ComplexI_NDUFA12"/>
</dbReference>
<protein>
    <recommendedName>
        <fullName evidence="5">NADH dehydrogenase [ubiquinone] 1 alpha subcomplex subunit</fullName>
    </recommendedName>
</protein>
<gene>
    <name evidence="3" type="ORF">GT037_008169</name>
</gene>
<feature type="region of interest" description="Disordered" evidence="2">
    <location>
        <begin position="109"/>
        <end position="206"/>
    </location>
</feature>
<evidence type="ECO:0008006" key="5">
    <source>
        <dbReference type="Google" id="ProtNLM"/>
    </source>
</evidence>
<proteinExistence type="inferred from homology"/>
<accession>A0A8H7ED06</accession>
<name>A0A8H7ED06_9PLEO</name>
<sequence length="591" mass="68460">MAGAPGPIRRAWYQWKMKRFPWRKKWLVGFDLQGNTFWEFKDALHALRNRRIAKYSRSTHYGDVQISPSWMQWLRHTRYEPPTVAEQHQDMMRIERMKQLAAQADARWAEKPSALDAPDKQQPVQMLQSRDPDSGVTQMNAAQEVRDTIEPPRPLEQEAARPAPVEPEHSAEPQQMPRDPPAPAAQDDTPAFTAKKKMKKEPKDSPWKHAVQKLLLMVLKEWIGAQRVVVGNDGRLDYTLSYSNPDNPSLLFTIPKALLKDYIRERVHAWSTDTKEFDDPQTFYLSHLLISLKMPDNRLASYDLSSHPLNPISRDPNLTLSTTFPINNNHKLRNILFPCLPPTHGFEKIKLDFTAEQYFALFDVQVPPFHYRDDTVTGDNLYRDDHCHSAGLLLAHTHALELRSGSAYKSSNPWYNVTEPAWCAPNPAWSYVEARLRPHVCDSGMVVDWILEYAWYAGYLQRIRDIKLSGDVQGWVKEKWYDIFRRHADYVEAHPGEHVGIFAVHRPDPIELEMIGMTDDGGEDKEDEEDEAWMPRNHYPPPCTCEVGCWRLQNGKIEEEIKAKTWEDFEQYETEVVCDWMVGVELGPVVD</sequence>
<dbReference type="Pfam" id="PF05071">
    <property type="entry name" value="NDUFA12"/>
    <property type="match status" value="1"/>
</dbReference>
<dbReference type="RefSeq" id="XP_038783881.1">
    <property type="nucleotide sequence ID" value="XM_038933216.1"/>
</dbReference>
<keyword evidence="4" id="KW-1185">Reference proteome</keyword>
<reference evidence="3" key="1">
    <citation type="submission" date="2020-01" db="EMBL/GenBank/DDBJ databases">
        <authorList>
            <person name="Feng Z.H.Z."/>
        </authorList>
    </citation>
    <scope>NUCLEOTIDE SEQUENCE</scope>
    <source>
        <strain evidence="3">CBS107.38</strain>
    </source>
</reference>
<reference evidence="3" key="2">
    <citation type="submission" date="2020-08" db="EMBL/GenBank/DDBJ databases">
        <title>Draft Genome Sequence of Cumin Blight Pathogen Alternaria burnsii.</title>
        <authorList>
            <person name="Feng Z."/>
        </authorList>
    </citation>
    <scope>NUCLEOTIDE SEQUENCE</scope>
    <source>
        <strain evidence="3">CBS107.38</strain>
    </source>
</reference>
<comment type="similarity">
    <text evidence="1">Belongs to the complex I NDUFA12 subunit family.</text>
</comment>
<dbReference type="GO" id="GO:0005739">
    <property type="term" value="C:mitochondrion"/>
    <property type="evidence" value="ECO:0007669"/>
    <property type="project" value="TreeGrafter"/>
</dbReference>
<dbReference type="InterPro" id="IPR007763">
    <property type="entry name" value="NDUFA12"/>
</dbReference>
<dbReference type="GO" id="GO:0032981">
    <property type="term" value="P:mitochondrial respiratory chain complex I assembly"/>
    <property type="evidence" value="ECO:0007669"/>
    <property type="project" value="TreeGrafter"/>
</dbReference>
<dbReference type="Proteomes" id="UP000596902">
    <property type="component" value="Unassembled WGS sequence"/>
</dbReference>
<dbReference type="GeneID" id="62206394"/>
<evidence type="ECO:0000313" key="3">
    <source>
        <dbReference type="EMBL" id="KAF7673554.1"/>
    </source>
</evidence>
<dbReference type="GO" id="GO:0045271">
    <property type="term" value="C:respiratory chain complex I"/>
    <property type="evidence" value="ECO:0007669"/>
    <property type="project" value="InterPro"/>
</dbReference>
<dbReference type="PANTHER" id="PTHR32470">
    <property type="entry name" value="ADH DEHYDROGENASE [UBIQUINONE] 1 ALPHA SUBCOMPLEX ASSEMBLY FACTOR 2"/>
    <property type="match status" value="1"/>
</dbReference>
<evidence type="ECO:0000313" key="4">
    <source>
        <dbReference type="Proteomes" id="UP000596902"/>
    </source>
</evidence>
<evidence type="ECO:0000256" key="2">
    <source>
        <dbReference type="SAM" id="MobiDB-lite"/>
    </source>
</evidence>
<organism evidence="3 4">
    <name type="scientific">Alternaria burnsii</name>
    <dbReference type="NCBI Taxonomy" id="1187904"/>
    <lineage>
        <taxon>Eukaryota</taxon>
        <taxon>Fungi</taxon>
        <taxon>Dikarya</taxon>
        <taxon>Ascomycota</taxon>
        <taxon>Pezizomycotina</taxon>
        <taxon>Dothideomycetes</taxon>
        <taxon>Pleosporomycetidae</taxon>
        <taxon>Pleosporales</taxon>
        <taxon>Pleosporineae</taxon>
        <taxon>Pleosporaceae</taxon>
        <taxon>Alternaria</taxon>
        <taxon>Alternaria sect. Alternaria</taxon>
    </lineage>
</organism>
<dbReference type="PANTHER" id="PTHR32470:SF2">
    <property type="entry name" value="NADH DEHYDROGENASE [UBIQUINONE] 1 ALPHA SUBCOMPLEX ASSEMBLY FACTOR 2"/>
    <property type="match status" value="1"/>
</dbReference>
<dbReference type="EMBL" id="JAAABM010000012">
    <property type="protein sequence ID" value="KAF7673554.1"/>
    <property type="molecule type" value="Genomic_DNA"/>
</dbReference>